<evidence type="ECO:0000313" key="2">
    <source>
        <dbReference type="Proteomes" id="UP000009026"/>
    </source>
</evidence>
<evidence type="ECO:0008006" key="3">
    <source>
        <dbReference type="Google" id="ProtNLM"/>
    </source>
</evidence>
<dbReference type="Proteomes" id="UP000009026">
    <property type="component" value="Chromosome"/>
</dbReference>
<keyword evidence="2" id="KW-1185">Reference proteome</keyword>
<reference evidence="1 2" key="1">
    <citation type="journal article" date="2016" name="PLoS ONE">
        <title>Complete Genome Sequence and Comparative Genomics of a Novel Myxobacterium Myxococcus hansupus.</title>
        <authorList>
            <person name="Sharma G."/>
            <person name="Narwani T."/>
            <person name="Subramanian S."/>
        </authorList>
    </citation>
    <scope>NUCLEOTIDE SEQUENCE [LARGE SCALE GENOMIC DNA]</scope>
    <source>
        <strain evidence="2">mixupus</strain>
    </source>
</reference>
<sequence>MRHSLLAVSLSFFVGCAHNARRVDPVEFAPADLSQRASMEPWAISMPFEQNQDGTDLVLALLDRAEASGARYVSDLQVVFVTKQGEQALECSTPLVPESQVEPVRAHFAEREKDPEAPLAVRPFTFSTVEFGCGAVASARLIRERRTAPSGVPMETTRDAIRSDPLRWSTSCGYSRVMHDVDRYVFQADVNYVPPLTYRIQQARPELALVEDRAACVPATPFSPSVNRIEAVVYGGAGPKAALEAAFRMHPVRTYL</sequence>
<accession>A0A0H4WWN3</accession>
<organism evidence="1 2">
    <name type="scientific">Pseudomyxococcus hansupus</name>
    <dbReference type="NCBI Taxonomy" id="1297742"/>
    <lineage>
        <taxon>Bacteria</taxon>
        <taxon>Pseudomonadati</taxon>
        <taxon>Myxococcota</taxon>
        <taxon>Myxococcia</taxon>
        <taxon>Myxococcales</taxon>
        <taxon>Cystobacterineae</taxon>
        <taxon>Myxococcaceae</taxon>
        <taxon>Pseudomyxococcus</taxon>
    </lineage>
</organism>
<dbReference type="KEGG" id="mym:A176_002910"/>
<evidence type="ECO:0000313" key="1">
    <source>
        <dbReference type="EMBL" id="AKQ65998.1"/>
    </source>
</evidence>
<dbReference type="PATRIC" id="fig|1297742.4.peg.2938"/>
<dbReference type="RefSeq" id="WP_002636442.1">
    <property type="nucleotide sequence ID" value="NZ_CP012109.1"/>
</dbReference>
<name>A0A0H4WWN3_9BACT</name>
<dbReference type="AlphaFoldDB" id="A0A0H4WWN3"/>
<protein>
    <recommendedName>
        <fullName evidence="3">Lipoprotein</fullName>
    </recommendedName>
</protein>
<gene>
    <name evidence="1" type="ORF">A176_002910</name>
</gene>
<proteinExistence type="predicted"/>
<dbReference type="OrthoDB" id="5382655at2"/>
<dbReference type="PROSITE" id="PS51257">
    <property type="entry name" value="PROKAR_LIPOPROTEIN"/>
    <property type="match status" value="1"/>
</dbReference>
<dbReference type="EMBL" id="CP012109">
    <property type="protein sequence ID" value="AKQ65998.1"/>
    <property type="molecule type" value="Genomic_DNA"/>
</dbReference>